<dbReference type="GO" id="GO:0006629">
    <property type="term" value="P:lipid metabolic process"/>
    <property type="evidence" value="ECO:0007669"/>
    <property type="project" value="InterPro"/>
</dbReference>
<dbReference type="Gene3D" id="3.40.50.1820">
    <property type="entry name" value="alpha/beta hydrolase"/>
    <property type="match status" value="1"/>
</dbReference>
<protein>
    <recommendedName>
        <fullName evidence="2">Fungal lipase-type domain-containing protein</fullName>
    </recommendedName>
</protein>
<evidence type="ECO:0000259" key="2">
    <source>
        <dbReference type="Pfam" id="PF01764"/>
    </source>
</evidence>
<gene>
    <name evidence="3" type="ORF">TrVE_jg7331</name>
</gene>
<dbReference type="CDD" id="cd00519">
    <property type="entry name" value="Lipase_3"/>
    <property type="match status" value="1"/>
</dbReference>
<name>A0A9W7FMB6_9STRA</name>
<dbReference type="InterPro" id="IPR029058">
    <property type="entry name" value="AB_hydrolase_fold"/>
</dbReference>
<feature type="domain" description="Fungal lipase-type" evidence="2">
    <location>
        <begin position="94"/>
        <end position="232"/>
    </location>
</feature>
<feature type="chain" id="PRO_5040937367" description="Fungal lipase-type domain-containing protein" evidence="1">
    <location>
        <begin position="21"/>
        <end position="299"/>
    </location>
</feature>
<dbReference type="AlphaFoldDB" id="A0A9W7FMB6"/>
<dbReference type="EMBL" id="BRXX01000505">
    <property type="protein sequence ID" value="GMI14773.1"/>
    <property type="molecule type" value="Genomic_DNA"/>
</dbReference>
<keyword evidence="1" id="KW-0732">Signal</keyword>
<dbReference type="Pfam" id="PF01764">
    <property type="entry name" value="Lipase_3"/>
    <property type="match status" value="1"/>
</dbReference>
<evidence type="ECO:0000313" key="3">
    <source>
        <dbReference type="EMBL" id="GMI14773.1"/>
    </source>
</evidence>
<proteinExistence type="predicted"/>
<dbReference type="PANTHER" id="PTHR45856:SF25">
    <property type="entry name" value="FUNGAL LIPASE-LIKE DOMAIN-CONTAINING PROTEIN"/>
    <property type="match status" value="1"/>
</dbReference>
<dbReference type="InterPro" id="IPR051218">
    <property type="entry name" value="Sec_MonoDiacylglyc_Lipase"/>
</dbReference>
<dbReference type="Proteomes" id="UP001165160">
    <property type="component" value="Unassembled WGS sequence"/>
</dbReference>
<evidence type="ECO:0000313" key="4">
    <source>
        <dbReference type="Proteomes" id="UP001165160"/>
    </source>
</evidence>
<accession>A0A9W7FMB6</accession>
<dbReference type="PANTHER" id="PTHR45856">
    <property type="entry name" value="ALPHA/BETA-HYDROLASES SUPERFAMILY PROTEIN"/>
    <property type="match status" value="1"/>
</dbReference>
<dbReference type="InterPro" id="IPR002921">
    <property type="entry name" value="Fungal_lipase-type"/>
</dbReference>
<keyword evidence="4" id="KW-1185">Reference proteome</keyword>
<feature type="signal peptide" evidence="1">
    <location>
        <begin position="1"/>
        <end position="20"/>
    </location>
</feature>
<dbReference type="SUPFAM" id="SSF53474">
    <property type="entry name" value="alpha/beta-Hydrolases"/>
    <property type="match status" value="1"/>
</dbReference>
<comment type="caution">
    <text evidence="3">The sequence shown here is derived from an EMBL/GenBank/DDBJ whole genome shotgun (WGS) entry which is preliminary data.</text>
</comment>
<evidence type="ECO:0000256" key="1">
    <source>
        <dbReference type="SAM" id="SignalP"/>
    </source>
</evidence>
<organism evidence="3 4">
    <name type="scientific">Triparma verrucosa</name>
    <dbReference type="NCBI Taxonomy" id="1606542"/>
    <lineage>
        <taxon>Eukaryota</taxon>
        <taxon>Sar</taxon>
        <taxon>Stramenopiles</taxon>
        <taxon>Ochrophyta</taxon>
        <taxon>Bolidophyceae</taxon>
        <taxon>Parmales</taxon>
        <taxon>Triparmaceae</taxon>
        <taxon>Triparma</taxon>
    </lineage>
</organism>
<reference evidence="4" key="1">
    <citation type="journal article" date="2023" name="Commun. Biol.">
        <title>Genome analysis of Parmales, the sister group of diatoms, reveals the evolutionary specialization of diatoms from phago-mixotrophs to photoautotrophs.</title>
        <authorList>
            <person name="Ban H."/>
            <person name="Sato S."/>
            <person name="Yoshikawa S."/>
            <person name="Yamada K."/>
            <person name="Nakamura Y."/>
            <person name="Ichinomiya M."/>
            <person name="Sato N."/>
            <person name="Blanc-Mathieu R."/>
            <person name="Endo H."/>
            <person name="Kuwata A."/>
            <person name="Ogata H."/>
        </authorList>
    </citation>
    <scope>NUCLEOTIDE SEQUENCE [LARGE SCALE GENOMIC DNA]</scope>
    <source>
        <strain evidence="4">NIES 3699</strain>
    </source>
</reference>
<sequence>MQWLMTLLTFALLTLSAVNALSASSYSEEDALYSVDFAGAAYCAGTLGKGVENWNCGACKSHPGVTNSTVISDSSLTKTFNGFVAYDSTTNRIVLSIAGTDPLKLKDWIDDLDFVKTEYPMCAEFGPESCSVHEGFLTSYNVASAEVMSVIKSYKSSHPAAALWVTGHSLGAILAVFASLDLTLNGGIKVDNLITFGQPRGGDSAFASFVMSNLEEYRLVHFQDPVPHLPPKDLLGSPFFMHPTTEVFYEQRDSTGTYKVCEGQEDETCSDQFLVDIDLLNHLHYVGFDFITNYLGCKL</sequence>